<reference evidence="2 3" key="1">
    <citation type="submission" date="2014-04" db="EMBL/GenBank/DDBJ databases">
        <authorList>
            <consortium name="DOE Joint Genome Institute"/>
            <person name="Kuo A."/>
            <person name="Gay G."/>
            <person name="Dore J."/>
            <person name="Kohler A."/>
            <person name="Nagy L.G."/>
            <person name="Floudas D."/>
            <person name="Copeland A."/>
            <person name="Barry K.W."/>
            <person name="Cichocki N."/>
            <person name="Veneault-Fourrey C."/>
            <person name="LaButti K."/>
            <person name="Lindquist E.A."/>
            <person name="Lipzen A."/>
            <person name="Lundell T."/>
            <person name="Morin E."/>
            <person name="Murat C."/>
            <person name="Sun H."/>
            <person name="Tunlid A."/>
            <person name="Henrissat B."/>
            <person name="Grigoriev I.V."/>
            <person name="Hibbett D.S."/>
            <person name="Martin F."/>
            <person name="Nordberg H.P."/>
            <person name="Cantor M.N."/>
            <person name="Hua S.X."/>
        </authorList>
    </citation>
    <scope>NUCLEOTIDE SEQUENCE [LARGE SCALE GENOMIC DNA]</scope>
    <source>
        <strain evidence="3">h7</strain>
    </source>
</reference>
<accession>A0A0C3CSB6</accession>
<evidence type="ECO:0000256" key="1">
    <source>
        <dbReference type="SAM" id="MobiDB-lite"/>
    </source>
</evidence>
<dbReference type="AlphaFoldDB" id="A0A0C3CSB6"/>
<dbReference type="STRING" id="686832.A0A0C3CSB6"/>
<reference evidence="3" key="2">
    <citation type="submission" date="2015-01" db="EMBL/GenBank/DDBJ databases">
        <title>Evolutionary Origins and Diversification of the Mycorrhizal Mutualists.</title>
        <authorList>
            <consortium name="DOE Joint Genome Institute"/>
            <consortium name="Mycorrhizal Genomics Consortium"/>
            <person name="Kohler A."/>
            <person name="Kuo A."/>
            <person name="Nagy L.G."/>
            <person name="Floudas D."/>
            <person name="Copeland A."/>
            <person name="Barry K.W."/>
            <person name="Cichocki N."/>
            <person name="Veneault-Fourrey C."/>
            <person name="LaButti K."/>
            <person name="Lindquist E.A."/>
            <person name="Lipzen A."/>
            <person name="Lundell T."/>
            <person name="Morin E."/>
            <person name="Murat C."/>
            <person name="Riley R."/>
            <person name="Ohm R."/>
            <person name="Sun H."/>
            <person name="Tunlid A."/>
            <person name="Henrissat B."/>
            <person name="Grigoriev I.V."/>
            <person name="Hibbett D.S."/>
            <person name="Martin F."/>
        </authorList>
    </citation>
    <scope>NUCLEOTIDE SEQUENCE [LARGE SCALE GENOMIC DNA]</scope>
    <source>
        <strain evidence="3">h7</strain>
    </source>
</reference>
<evidence type="ECO:0000313" key="3">
    <source>
        <dbReference type="Proteomes" id="UP000053424"/>
    </source>
</evidence>
<dbReference type="HOGENOM" id="CLU_119113_0_0_1"/>
<dbReference type="EMBL" id="KN831770">
    <property type="protein sequence ID" value="KIM46969.1"/>
    <property type="molecule type" value="Genomic_DNA"/>
</dbReference>
<protein>
    <submittedName>
        <fullName evidence="2">Uncharacterized protein</fullName>
    </submittedName>
</protein>
<evidence type="ECO:0000313" key="2">
    <source>
        <dbReference type="EMBL" id="KIM46969.1"/>
    </source>
</evidence>
<feature type="region of interest" description="Disordered" evidence="1">
    <location>
        <begin position="1"/>
        <end position="26"/>
    </location>
</feature>
<gene>
    <name evidence="2" type="ORF">M413DRAFT_440526</name>
</gene>
<dbReference type="Proteomes" id="UP000053424">
    <property type="component" value="Unassembled WGS sequence"/>
</dbReference>
<keyword evidence="3" id="KW-1185">Reference proteome</keyword>
<dbReference type="OrthoDB" id="3261081at2759"/>
<proteinExistence type="predicted"/>
<sequence length="178" mass="19436">MFRSSSRSPRPSESSRPTSPSSPKKYRLGMAGVANLFIRMRRFEDAALSNSRHEVMSSGEPQSHPGLAEACQDQGQASVELTDNFVCAGGVNVTTLLRATRTSLLERVEPLGANALLDEQWECKIAKPKPAHKGPYKVQVHYSACAARSPVADPHKPVNLDKAKNVPGLMTIIKRNED</sequence>
<feature type="compositionally biased region" description="Low complexity" evidence="1">
    <location>
        <begin position="1"/>
        <end position="23"/>
    </location>
</feature>
<name>A0A0C3CSB6_HEBCY</name>
<organism evidence="2 3">
    <name type="scientific">Hebeloma cylindrosporum</name>
    <dbReference type="NCBI Taxonomy" id="76867"/>
    <lineage>
        <taxon>Eukaryota</taxon>
        <taxon>Fungi</taxon>
        <taxon>Dikarya</taxon>
        <taxon>Basidiomycota</taxon>
        <taxon>Agaricomycotina</taxon>
        <taxon>Agaricomycetes</taxon>
        <taxon>Agaricomycetidae</taxon>
        <taxon>Agaricales</taxon>
        <taxon>Agaricineae</taxon>
        <taxon>Hymenogastraceae</taxon>
        <taxon>Hebeloma</taxon>
    </lineage>
</organism>